<accession>A0AA38X3W6</accession>
<protein>
    <recommendedName>
        <fullName evidence="7">Glutathione S-transferase</fullName>
    </recommendedName>
</protein>
<dbReference type="SUPFAM" id="SSF47616">
    <property type="entry name" value="GST C-terminal domain-like"/>
    <property type="match status" value="1"/>
</dbReference>
<dbReference type="AlphaFoldDB" id="A0AA38X3W6"/>
<evidence type="ECO:0000259" key="4">
    <source>
        <dbReference type="PROSITE" id="PS50405"/>
    </source>
</evidence>
<evidence type="ECO:0000313" key="6">
    <source>
        <dbReference type="Proteomes" id="UP001172673"/>
    </source>
</evidence>
<dbReference type="EMBL" id="JAPDRK010000014">
    <property type="protein sequence ID" value="KAJ9606362.1"/>
    <property type="molecule type" value="Genomic_DNA"/>
</dbReference>
<proteinExistence type="inferred from homology"/>
<name>A0AA38X3W6_9EURO</name>
<evidence type="ECO:0008006" key="7">
    <source>
        <dbReference type="Google" id="ProtNLM"/>
    </source>
</evidence>
<dbReference type="InterPro" id="IPR010987">
    <property type="entry name" value="Glutathione-S-Trfase_C-like"/>
</dbReference>
<evidence type="ECO:0000256" key="2">
    <source>
        <dbReference type="RuleBase" id="RU003494"/>
    </source>
</evidence>
<dbReference type="SFLD" id="SFLDS00019">
    <property type="entry name" value="Glutathione_Transferase_(cytos"/>
    <property type="match status" value="1"/>
</dbReference>
<sequence>MQPLTFYSHKQGPNPWKSVLIFEELNIPYETHFLDFGAGAKGVEGEEFKQKNPAGRVPLIYDPATGVSLAESNAIAQYLVEFYDKESRLTFTTMPEKYLVNQWLNFQGASQGPLFQQAFISKFVKNDPEGLAHFQGLVKRTLGTVDQALEGKQYLVGDKCTIADLAFVNWDLSLASFMAGDEEAGTEELRAKKFPNWAAWHKRLLERAAVQKMMQIQQKANAA</sequence>
<dbReference type="PANTHER" id="PTHR44051">
    <property type="entry name" value="GLUTATHIONE S-TRANSFERASE-RELATED"/>
    <property type="match status" value="1"/>
</dbReference>
<dbReference type="InterPro" id="IPR036282">
    <property type="entry name" value="Glutathione-S-Trfase_C_sf"/>
</dbReference>
<comment type="caution">
    <text evidence="5">The sequence shown here is derived from an EMBL/GenBank/DDBJ whole genome shotgun (WGS) entry which is preliminary data.</text>
</comment>
<dbReference type="Pfam" id="PF00043">
    <property type="entry name" value="GST_C"/>
    <property type="match status" value="1"/>
</dbReference>
<reference evidence="5" key="1">
    <citation type="submission" date="2022-10" db="EMBL/GenBank/DDBJ databases">
        <title>Culturing micro-colonial fungi from biological soil crusts in the Mojave desert and describing Neophaeococcomyces mojavensis, and introducing the new genera and species Taxawa tesnikishii.</title>
        <authorList>
            <person name="Kurbessoian T."/>
            <person name="Stajich J.E."/>
        </authorList>
    </citation>
    <scope>NUCLEOTIDE SEQUENCE</scope>
    <source>
        <strain evidence="5">TK_41</strain>
    </source>
</reference>
<dbReference type="PANTHER" id="PTHR44051:SF3">
    <property type="entry name" value="TRANSCRIPTIONAL REGULATOR URE2"/>
    <property type="match status" value="1"/>
</dbReference>
<evidence type="ECO:0000259" key="3">
    <source>
        <dbReference type="PROSITE" id="PS50404"/>
    </source>
</evidence>
<evidence type="ECO:0000313" key="5">
    <source>
        <dbReference type="EMBL" id="KAJ9606362.1"/>
    </source>
</evidence>
<dbReference type="InterPro" id="IPR004045">
    <property type="entry name" value="Glutathione_S-Trfase_N"/>
</dbReference>
<gene>
    <name evidence="5" type="ORF">H2200_009323</name>
</gene>
<evidence type="ECO:0000256" key="1">
    <source>
        <dbReference type="ARBA" id="ARBA00007409"/>
    </source>
</evidence>
<dbReference type="Pfam" id="PF02798">
    <property type="entry name" value="GST_N"/>
    <property type="match status" value="1"/>
</dbReference>
<dbReference type="InterPro" id="IPR040079">
    <property type="entry name" value="Glutathione_S-Trfase"/>
</dbReference>
<dbReference type="PROSITE" id="PS50404">
    <property type="entry name" value="GST_NTER"/>
    <property type="match status" value="1"/>
</dbReference>
<keyword evidence="6" id="KW-1185">Reference proteome</keyword>
<dbReference type="InterPro" id="IPR004046">
    <property type="entry name" value="GST_C"/>
</dbReference>
<dbReference type="InterPro" id="IPR036249">
    <property type="entry name" value="Thioredoxin-like_sf"/>
</dbReference>
<dbReference type="SFLD" id="SFLDG00358">
    <property type="entry name" value="Main_(cytGST)"/>
    <property type="match status" value="1"/>
</dbReference>
<dbReference type="Gene3D" id="1.20.1050.130">
    <property type="match status" value="1"/>
</dbReference>
<dbReference type="PROSITE" id="PS50405">
    <property type="entry name" value="GST_CTER"/>
    <property type="match status" value="1"/>
</dbReference>
<comment type="similarity">
    <text evidence="1 2">Belongs to the GST superfamily.</text>
</comment>
<dbReference type="Proteomes" id="UP001172673">
    <property type="component" value="Unassembled WGS sequence"/>
</dbReference>
<organism evidence="5 6">
    <name type="scientific">Cladophialophora chaetospira</name>
    <dbReference type="NCBI Taxonomy" id="386627"/>
    <lineage>
        <taxon>Eukaryota</taxon>
        <taxon>Fungi</taxon>
        <taxon>Dikarya</taxon>
        <taxon>Ascomycota</taxon>
        <taxon>Pezizomycotina</taxon>
        <taxon>Eurotiomycetes</taxon>
        <taxon>Chaetothyriomycetidae</taxon>
        <taxon>Chaetothyriales</taxon>
        <taxon>Herpotrichiellaceae</taxon>
        <taxon>Cladophialophora</taxon>
    </lineage>
</organism>
<feature type="domain" description="GST N-terminal" evidence="3">
    <location>
        <begin position="2"/>
        <end position="87"/>
    </location>
</feature>
<dbReference type="SUPFAM" id="SSF52833">
    <property type="entry name" value="Thioredoxin-like"/>
    <property type="match status" value="1"/>
</dbReference>
<feature type="domain" description="GST C-terminal" evidence="4">
    <location>
        <begin position="93"/>
        <end position="223"/>
    </location>
</feature>